<dbReference type="Gene3D" id="3.30.70.1110">
    <property type="entry name" value="Histidine kinase CheA-like, P2 response regulator-binding domain"/>
    <property type="match status" value="1"/>
</dbReference>
<dbReference type="InterPro" id="IPR004105">
    <property type="entry name" value="CheA-like_dim"/>
</dbReference>
<evidence type="ECO:0000313" key="20">
    <source>
        <dbReference type="Proteomes" id="UP000001296"/>
    </source>
</evidence>
<evidence type="ECO:0000256" key="13">
    <source>
        <dbReference type="ARBA" id="ARBA00035100"/>
    </source>
</evidence>
<name>E0RNZ6_WINT6</name>
<keyword evidence="9" id="KW-0547">Nucleotide-binding</keyword>
<dbReference type="Pfam" id="PF07194">
    <property type="entry name" value="P2"/>
    <property type="match status" value="1"/>
</dbReference>
<evidence type="ECO:0000256" key="15">
    <source>
        <dbReference type="SAM" id="MobiDB-lite"/>
    </source>
</evidence>
<evidence type="ECO:0000256" key="2">
    <source>
        <dbReference type="ARBA" id="ARBA00004496"/>
    </source>
</evidence>
<dbReference type="SMART" id="SM00260">
    <property type="entry name" value="CheW"/>
    <property type="match status" value="1"/>
</dbReference>
<dbReference type="Pfam" id="PF01584">
    <property type="entry name" value="CheW"/>
    <property type="match status" value="1"/>
</dbReference>
<dbReference type="InterPro" id="IPR010808">
    <property type="entry name" value="CheA_P2-bd"/>
</dbReference>
<dbReference type="Pfam" id="PF02895">
    <property type="entry name" value="H-kinase_dim"/>
    <property type="match status" value="1"/>
</dbReference>
<dbReference type="AlphaFoldDB" id="E0RNZ6"/>
<accession>E0RNZ6</accession>
<keyword evidence="10" id="KW-0418">Kinase</keyword>
<dbReference type="InterPro" id="IPR002545">
    <property type="entry name" value="CheW-lke_dom"/>
</dbReference>
<dbReference type="SUPFAM" id="SSF55874">
    <property type="entry name" value="ATPase domain of HSP90 chaperone/DNA topoisomerase II/histidine kinase"/>
    <property type="match status" value="1"/>
</dbReference>
<evidence type="ECO:0000256" key="5">
    <source>
        <dbReference type="ARBA" id="ARBA00022490"/>
    </source>
</evidence>
<dbReference type="SUPFAM" id="SSF50341">
    <property type="entry name" value="CheW-like"/>
    <property type="match status" value="1"/>
</dbReference>
<dbReference type="CDD" id="cd00731">
    <property type="entry name" value="CheA_reg"/>
    <property type="match status" value="1"/>
</dbReference>
<dbReference type="FunFam" id="3.30.565.10:FF:000016">
    <property type="entry name" value="Chemotaxis protein CheA, putative"/>
    <property type="match status" value="1"/>
</dbReference>
<feature type="region of interest" description="Disordered" evidence="15">
    <location>
        <begin position="270"/>
        <end position="319"/>
    </location>
</feature>
<dbReference type="InterPro" id="IPR008207">
    <property type="entry name" value="Sig_transdc_His_kin_Hpt_dom"/>
</dbReference>
<dbReference type="SUPFAM" id="SSF55052">
    <property type="entry name" value="CheY-binding domain of CheA"/>
    <property type="match status" value="1"/>
</dbReference>
<dbReference type="InterPro" id="IPR004358">
    <property type="entry name" value="Sig_transdc_His_kin-like_C"/>
</dbReference>
<dbReference type="Gene3D" id="1.10.287.560">
    <property type="entry name" value="Histidine kinase CheA-like, homodimeric domain"/>
    <property type="match status" value="1"/>
</dbReference>
<evidence type="ECO:0000256" key="8">
    <source>
        <dbReference type="ARBA" id="ARBA00022679"/>
    </source>
</evidence>
<comment type="catalytic activity">
    <reaction evidence="1">
        <text>ATP + protein L-histidine = ADP + protein N-phospho-L-histidine.</text>
        <dbReference type="EC" id="2.7.13.3"/>
    </reaction>
</comment>
<dbReference type="SUPFAM" id="SSF47226">
    <property type="entry name" value="Histidine-containing phosphotransfer domain, HPT domain"/>
    <property type="match status" value="1"/>
</dbReference>
<dbReference type="PRINTS" id="PR00344">
    <property type="entry name" value="BCTRLSENSOR"/>
</dbReference>
<dbReference type="InterPro" id="IPR003594">
    <property type="entry name" value="HATPase_dom"/>
</dbReference>
<keyword evidence="7 14" id="KW-0597">Phosphoprotein</keyword>
<dbReference type="Proteomes" id="UP000001296">
    <property type="component" value="Chromosome"/>
</dbReference>
<evidence type="ECO:0000256" key="14">
    <source>
        <dbReference type="PROSITE-ProRule" id="PRU00110"/>
    </source>
</evidence>
<evidence type="ECO:0000256" key="12">
    <source>
        <dbReference type="ARBA" id="ARBA00023012"/>
    </source>
</evidence>
<dbReference type="GO" id="GO:0005737">
    <property type="term" value="C:cytoplasm"/>
    <property type="evidence" value="ECO:0007669"/>
    <property type="project" value="UniProtKB-SubCell"/>
</dbReference>
<evidence type="ECO:0000256" key="9">
    <source>
        <dbReference type="ARBA" id="ARBA00022741"/>
    </source>
</evidence>
<comment type="function">
    <text evidence="13">Involved in the transmission of sensory signals from the chemoreceptors to the flagellar motors. CheA is autophosphorylated; it can transfer its phosphate group to either CheB or CheY.</text>
</comment>
<dbReference type="Pfam" id="PF02518">
    <property type="entry name" value="HATPase_c"/>
    <property type="match status" value="1"/>
</dbReference>
<sequence length="790" mass="87357">MSDYLDPHNEELLKDFFAEAYQQVELMEQNLLVLEQDPGNSEAVDEIFRAAHTLKGGAGTVQMEELAEFTHTLEDALDEIRSGTVKVSSEIVDLLLSSLDVIKAMLGAREAGDVYREDVSALVERLKALQGAGAHPPAEPPVSGKNVGSSRKGAPSRGKAASTGGGSLSEEEIRELFEAAPSRHTLYRVQVTFDESNVMNTVGGIQGFALLKDLGAVLRTDPPFEKLYEDEFFPVVVYYVASSLSEEEIRSRIVFPSDVAKDVKVERVSLPGEGEAERERVGEPEGVEEEAESGGGEVVPVPAGEEEGPLPELPKKAPAAPVREKSVATSILRVDSGRVDALLNLVSEAVINKATFNQISVQFGETFTQFQTLQSLFGEKLRGLMEVIPELARMMVEQDVSEKQVRRMLQEQYGDLFEMFDPVEASFKGILNKYREATQQLNRITGEMQEAVMRIRMVPISQIFARFPRLVRDLSRSLKKKINLIIEGQETELDKSVIEDLLDPLIHCVRNSVDHGIESPGERKKAGKPEEGTIILRARNEGNLIVIEIIDDGRGIDVEAVRKRAVERGLIHPNKILSQVEAFNLIFEPGFSTARSVTDLSGRGVGLDVVKRQIEKLNGSISVWSEQGKGTRFTIKLPLTLAIIQGLLVQVGTERYAIPITSVVDCHRIRPSDIRYIDGYEVFDVREEVVSLLRLNRLFKIPTDEEKEYFFVVIVGSGERKMGIVVDGILGEEDVVIKPLKDHFVNTPGIAGANITGEGTVSLIIDVPQLLELGLKEEREARKKRDTSIL</sequence>
<dbReference type="InterPro" id="IPR036641">
    <property type="entry name" value="HPT_dom_sf"/>
</dbReference>
<dbReference type="InterPro" id="IPR036890">
    <property type="entry name" value="HATPase_C_sf"/>
</dbReference>
<comment type="subcellular location">
    <subcellularLocation>
        <location evidence="2">Cytoplasm</location>
    </subcellularLocation>
</comment>
<dbReference type="PANTHER" id="PTHR43395">
    <property type="entry name" value="SENSOR HISTIDINE KINASE CHEA"/>
    <property type="match status" value="1"/>
</dbReference>
<dbReference type="eggNOG" id="COG2198">
    <property type="taxonomic scope" value="Bacteria"/>
</dbReference>
<dbReference type="Pfam" id="PF01627">
    <property type="entry name" value="Hpt"/>
    <property type="match status" value="1"/>
</dbReference>
<dbReference type="CDD" id="cd00088">
    <property type="entry name" value="HPT"/>
    <property type="match status" value="1"/>
</dbReference>
<dbReference type="PaxDb" id="665571-STHERM_c17230"/>
<dbReference type="PANTHER" id="PTHR43395:SF10">
    <property type="entry name" value="CHEMOTAXIS PROTEIN CHEA"/>
    <property type="match status" value="1"/>
</dbReference>
<feature type="domain" description="Histidine kinase" evidence="16">
    <location>
        <begin position="436"/>
        <end position="641"/>
    </location>
</feature>
<reference key="1">
    <citation type="submission" date="2009-08" db="EMBL/GenBank/DDBJ databases">
        <title>The genome sequence of Spirochaeta thermophila DSM6192.</title>
        <authorList>
            <person name="Angelov A."/>
            <person name="Mientus M."/>
            <person name="Wittenberg S."/>
            <person name="Lehmann R."/>
            <person name="Liesegang H."/>
            <person name="Daniel R."/>
            <person name="Liebl W."/>
        </authorList>
    </citation>
    <scope>NUCLEOTIDE SEQUENCE</scope>
    <source>
        <strain>DSM 6192</strain>
    </source>
</reference>
<keyword evidence="5" id="KW-0963">Cytoplasm</keyword>
<dbReference type="InterPro" id="IPR037052">
    <property type="entry name" value="CheA-like_P2_sf"/>
</dbReference>
<evidence type="ECO:0000256" key="10">
    <source>
        <dbReference type="ARBA" id="ARBA00022777"/>
    </source>
</evidence>
<evidence type="ECO:0000313" key="19">
    <source>
        <dbReference type="EMBL" id="ADN02658.1"/>
    </source>
</evidence>
<evidence type="ECO:0000256" key="3">
    <source>
        <dbReference type="ARBA" id="ARBA00012438"/>
    </source>
</evidence>
<dbReference type="EMBL" id="CP001698">
    <property type="protein sequence ID" value="ADN02658.1"/>
    <property type="molecule type" value="Genomic_DNA"/>
</dbReference>
<dbReference type="HOGENOM" id="CLU_000650_3_2_12"/>
<dbReference type="PROSITE" id="PS50894">
    <property type="entry name" value="HPT"/>
    <property type="match status" value="1"/>
</dbReference>
<feature type="domain" description="HPt" evidence="18">
    <location>
        <begin position="5"/>
        <end position="109"/>
    </location>
</feature>
<dbReference type="RefSeq" id="WP_013314497.1">
    <property type="nucleotide sequence ID" value="NC_014484.1"/>
</dbReference>
<gene>
    <name evidence="19" type="primary">cheA</name>
    <name evidence="19" type="ordered locus">STHERM_c17230</name>
</gene>
<keyword evidence="11" id="KW-0067">ATP-binding</keyword>
<evidence type="ECO:0000256" key="7">
    <source>
        <dbReference type="ARBA" id="ARBA00022553"/>
    </source>
</evidence>
<organism evidence="19 20">
    <name type="scientific">Winmispira thermophila (strain ATCC 49972 / DSM 6192 / RI 19.B1)</name>
    <name type="common">Spirochaeta thermophila</name>
    <dbReference type="NCBI Taxonomy" id="665571"/>
    <lineage>
        <taxon>Bacteria</taxon>
        <taxon>Pseudomonadati</taxon>
        <taxon>Spirochaetota</taxon>
        <taxon>Spirochaetia</taxon>
        <taxon>Winmispirales</taxon>
        <taxon>Winmispiraceae</taxon>
        <taxon>Winmispira</taxon>
    </lineage>
</organism>
<feature type="modified residue" description="Phosphohistidine" evidence="14">
    <location>
        <position position="52"/>
    </location>
</feature>
<dbReference type="CDD" id="cd16916">
    <property type="entry name" value="HATPase_CheA-like"/>
    <property type="match status" value="1"/>
</dbReference>
<feature type="domain" description="CheW-like" evidence="17">
    <location>
        <begin position="643"/>
        <end position="776"/>
    </location>
</feature>
<evidence type="ECO:0000259" key="17">
    <source>
        <dbReference type="PROSITE" id="PS50851"/>
    </source>
</evidence>
<dbReference type="EC" id="2.7.13.3" evidence="3"/>
<dbReference type="SMART" id="SM00387">
    <property type="entry name" value="HATPase_c"/>
    <property type="match status" value="1"/>
</dbReference>
<dbReference type="SMART" id="SM00073">
    <property type="entry name" value="HPT"/>
    <property type="match status" value="1"/>
</dbReference>
<evidence type="ECO:0000259" key="16">
    <source>
        <dbReference type="PROSITE" id="PS50109"/>
    </source>
</evidence>
<dbReference type="SMART" id="SM01231">
    <property type="entry name" value="H-kinase_dim"/>
    <property type="match status" value="1"/>
</dbReference>
<dbReference type="eggNOG" id="COG0643">
    <property type="taxonomic scope" value="Bacteria"/>
</dbReference>
<dbReference type="PROSITE" id="PS50851">
    <property type="entry name" value="CHEW"/>
    <property type="match status" value="1"/>
</dbReference>
<evidence type="ECO:0000256" key="4">
    <source>
        <dbReference type="ARBA" id="ARBA00021495"/>
    </source>
</evidence>
<reference evidence="19 20" key="2">
    <citation type="journal article" date="2010" name="J. Bacteriol.">
        <title>Genome sequence of the polysaccharide-degrading, thermophilic anaerobe Spirochaeta thermophila DSM 6192.</title>
        <authorList>
            <person name="Angelov A."/>
            <person name="Liebl S."/>
            <person name="Ballschmiter M."/>
            <person name="Bomeke M."/>
            <person name="Lehmann R."/>
            <person name="Liesegang H."/>
            <person name="Daniel R."/>
            <person name="Liebl W."/>
        </authorList>
    </citation>
    <scope>NUCLEOTIDE SEQUENCE [LARGE SCALE GENOMIC DNA]</scope>
    <source>
        <strain evidence="20">ATCC 49972 / DSM 6192 / RI 19.B1</strain>
    </source>
</reference>
<evidence type="ECO:0000256" key="11">
    <source>
        <dbReference type="ARBA" id="ARBA00022840"/>
    </source>
</evidence>
<dbReference type="Gene3D" id="1.20.120.160">
    <property type="entry name" value="HPT domain"/>
    <property type="match status" value="1"/>
</dbReference>
<dbReference type="InterPro" id="IPR036061">
    <property type="entry name" value="CheW-like_dom_sf"/>
</dbReference>
<feature type="region of interest" description="Disordered" evidence="15">
    <location>
        <begin position="131"/>
        <end position="169"/>
    </location>
</feature>
<dbReference type="Gene3D" id="2.30.30.40">
    <property type="entry name" value="SH3 Domains"/>
    <property type="match status" value="1"/>
</dbReference>
<evidence type="ECO:0000259" key="18">
    <source>
        <dbReference type="PROSITE" id="PS50894"/>
    </source>
</evidence>
<evidence type="ECO:0000256" key="6">
    <source>
        <dbReference type="ARBA" id="ARBA00022500"/>
    </source>
</evidence>
<dbReference type="InterPro" id="IPR005467">
    <property type="entry name" value="His_kinase_dom"/>
</dbReference>
<dbReference type="InterPro" id="IPR051315">
    <property type="entry name" value="Bact_Chemotaxis_CheA"/>
</dbReference>
<dbReference type="KEGG" id="sta:STHERM_c17230"/>
<dbReference type="Gene3D" id="3.30.565.10">
    <property type="entry name" value="Histidine kinase-like ATPase, C-terminal domain"/>
    <property type="match status" value="1"/>
</dbReference>
<dbReference type="GO" id="GO:0000155">
    <property type="term" value="F:phosphorelay sensor kinase activity"/>
    <property type="evidence" value="ECO:0007669"/>
    <property type="project" value="InterPro"/>
</dbReference>
<keyword evidence="12" id="KW-0902">Two-component regulatory system</keyword>
<dbReference type="GO" id="GO:0005524">
    <property type="term" value="F:ATP binding"/>
    <property type="evidence" value="ECO:0007669"/>
    <property type="project" value="UniProtKB-KW"/>
</dbReference>
<protein>
    <recommendedName>
        <fullName evidence="4">Chemotaxis protein CheA</fullName>
        <ecNumber evidence="3">2.7.13.3</ecNumber>
    </recommendedName>
</protein>
<dbReference type="InterPro" id="IPR035891">
    <property type="entry name" value="CheY-binding_CheA"/>
</dbReference>
<evidence type="ECO:0000256" key="1">
    <source>
        <dbReference type="ARBA" id="ARBA00000085"/>
    </source>
</evidence>
<proteinExistence type="predicted"/>
<dbReference type="InterPro" id="IPR037006">
    <property type="entry name" value="CheA-like_homodim_sf"/>
</dbReference>
<dbReference type="PROSITE" id="PS50109">
    <property type="entry name" value="HIS_KIN"/>
    <property type="match status" value="1"/>
</dbReference>
<dbReference type="GO" id="GO:0006935">
    <property type="term" value="P:chemotaxis"/>
    <property type="evidence" value="ECO:0007669"/>
    <property type="project" value="UniProtKB-KW"/>
</dbReference>
<keyword evidence="8 19" id="KW-0808">Transferase</keyword>
<keyword evidence="6" id="KW-0145">Chemotaxis</keyword>